<reference evidence="2 3" key="1">
    <citation type="submission" date="2018-09" db="EMBL/GenBank/DDBJ databases">
        <title>YIM PH 21725 draft genome.</title>
        <authorList>
            <person name="Miao C."/>
        </authorList>
    </citation>
    <scope>NUCLEOTIDE SEQUENCE [LARGE SCALE GENOMIC DNA]</scope>
    <source>
        <strain evidence="3">YIM PH21725</strain>
    </source>
</reference>
<feature type="compositionally biased region" description="Acidic residues" evidence="1">
    <location>
        <begin position="431"/>
        <end position="443"/>
    </location>
</feature>
<dbReference type="OrthoDB" id="3701353at2"/>
<organism evidence="2 3">
    <name type="scientific">Amycolatopsis panacis</name>
    <dbReference type="NCBI Taxonomy" id="2340917"/>
    <lineage>
        <taxon>Bacteria</taxon>
        <taxon>Bacillati</taxon>
        <taxon>Actinomycetota</taxon>
        <taxon>Actinomycetes</taxon>
        <taxon>Pseudonocardiales</taxon>
        <taxon>Pseudonocardiaceae</taxon>
        <taxon>Amycolatopsis</taxon>
    </lineage>
</organism>
<evidence type="ECO:0000256" key="1">
    <source>
        <dbReference type="SAM" id="MobiDB-lite"/>
    </source>
</evidence>
<gene>
    <name evidence="2" type="ORF">D5S19_22255</name>
</gene>
<protein>
    <recommendedName>
        <fullName evidence="4">PPE domain-containing protein</fullName>
    </recommendedName>
</protein>
<evidence type="ECO:0000313" key="3">
    <source>
        <dbReference type="Proteomes" id="UP000285112"/>
    </source>
</evidence>
<feature type="compositionally biased region" description="Gly residues" evidence="1">
    <location>
        <begin position="336"/>
        <end position="381"/>
    </location>
</feature>
<accession>A0A419HYM4</accession>
<dbReference type="AlphaFoldDB" id="A0A419HYM4"/>
<feature type="compositionally biased region" description="Low complexity" evidence="1">
    <location>
        <begin position="385"/>
        <end position="398"/>
    </location>
</feature>
<name>A0A419HYM4_9PSEU</name>
<sequence>MGLFDWVGEGAKWLNDRFDDVEHWVSDVWHGNIGDQAVPAPELVQKVLASQGAQDWHQGAGRATMLARQNDEMSARAQQLSAGLESAWTGGGAEVARARIKPLTDATSAAAQTYTSNGQNLTDLAHGFDEMKATLQPMPKTPPHKDFFDTATPWDTDTEDQINTYNRIARENLDRYNGYQQQAQTSGQGLKTDYGQLNKFDGEVSIAPPAPASPSRHTPTGGTSRHSSARSEFTGPGGAGHTSPRSVDGSVPNVHTLPAGHPLPGENPGPGTQSGGGGTRTAGYVPPSLPDMRSGSVPPFPVPAAGGGGSSWSGSAFVPGGFGPGGSSSGAPGAPPGAGGSVGRGLSGGPGGVDGPAGRGLPNGPGGGARSGTGAGVGVGEEGAVRGSGSSAAPRGTTGARGGAGVSGMGAPGGKGKAEEDKEHQRKYGVDDDSAFSLTDDDGDRLVDPRTGLPPTPPTIGG</sequence>
<feature type="compositionally biased region" description="Basic and acidic residues" evidence="1">
    <location>
        <begin position="416"/>
        <end position="430"/>
    </location>
</feature>
<feature type="compositionally biased region" description="Polar residues" evidence="1">
    <location>
        <begin position="216"/>
        <end position="226"/>
    </location>
</feature>
<evidence type="ECO:0008006" key="4">
    <source>
        <dbReference type="Google" id="ProtNLM"/>
    </source>
</evidence>
<comment type="caution">
    <text evidence="2">The sequence shown here is derived from an EMBL/GenBank/DDBJ whole genome shotgun (WGS) entry which is preliminary data.</text>
</comment>
<feature type="region of interest" description="Disordered" evidence="1">
    <location>
        <begin position="201"/>
        <end position="462"/>
    </location>
</feature>
<dbReference type="EMBL" id="QZFV01000103">
    <property type="protein sequence ID" value="RJQ82184.1"/>
    <property type="molecule type" value="Genomic_DNA"/>
</dbReference>
<feature type="compositionally biased region" description="Gly residues" evidence="1">
    <location>
        <begin position="399"/>
        <end position="415"/>
    </location>
</feature>
<proteinExistence type="predicted"/>
<dbReference type="Proteomes" id="UP000285112">
    <property type="component" value="Unassembled WGS sequence"/>
</dbReference>
<feature type="compositionally biased region" description="Pro residues" evidence="1">
    <location>
        <begin position="452"/>
        <end position="462"/>
    </location>
</feature>
<evidence type="ECO:0000313" key="2">
    <source>
        <dbReference type="EMBL" id="RJQ82184.1"/>
    </source>
</evidence>
<keyword evidence="3" id="KW-1185">Reference proteome</keyword>
<dbReference type="Gene3D" id="1.20.1260.20">
    <property type="entry name" value="PPE superfamily"/>
    <property type="match status" value="1"/>
</dbReference>
<dbReference type="InterPro" id="IPR038332">
    <property type="entry name" value="PPE_sf"/>
</dbReference>